<keyword evidence="1" id="KW-0812">Transmembrane</keyword>
<name>A0A8X6P5S6_NEPPI</name>
<proteinExistence type="predicted"/>
<accession>A0A8X6P5S6</accession>
<dbReference type="EMBL" id="BMAW01112352">
    <property type="protein sequence ID" value="GFT52077.1"/>
    <property type="molecule type" value="Genomic_DNA"/>
</dbReference>
<gene>
    <name evidence="2" type="ORF">NPIL_266501</name>
</gene>
<evidence type="ECO:0000256" key="1">
    <source>
        <dbReference type="SAM" id="Phobius"/>
    </source>
</evidence>
<dbReference type="Proteomes" id="UP000887013">
    <property type="component" value="Unassembled WGS sequence"/>
</dbReference>
<keyword evidence="3" id="KW-1185">Reference proteome</keyword>
<organism evidence="2 3">
    <name type="scientific">Nephila pilipes</name>
    <name type="common">Giant wood spider</name>
    <name type="synonym">Nephila maculata</name>
    <dbReference type="NCBI Taxonomy" id="299642"/>
    <lineage>
        <taxon>Eukaryota</taxon>
        <taxon>Metazoa</taxon>
        <taxon>Ecdysozoa</taxon>
        <taxon>Arthropoda</taxon>
        <taxon>Chelicerata</taxon>
        <taxon>Arachnida</taxon>
        <taxon>Araneae</taxon>
        <taxon>Araneomorphae</taxon>
        <taxon>Entelegynae</taxon>
        <taxon>Araneoidea</taxon>
        <taxon>Nephilidae</taxon>
        <taxon>Nephila</taxon>
    </lineage>
</organism>
<protein>
    <submittedName>
        <fullName evidence="2">Uncharacterized protein</fullName>
    </submittedName>
</protein>
<reference evidence="2" key="1">
    <citation type="submission" date="2020-08" db="EMBL/GenBank/DDBJ databases">
        <title>Multicomponent nature underlies the extraordinary mechanical properties of spider dragline silk.</title>
        <authorList>
            <person name="Kono N."/>
            <person name="Nakamura H."/>
            <person name="Mori M."/>
            <person name="Yoshida Y."/>
            <person name="Ohtoshi R."/>
            <person name="Malay A.D."/>
            <person name="Moran D.A.P."/>
            <person name="Tomita M."/>
            <person name="Numata K."/>
            <person name="Arakawa K."/>
        </authorList>
    </citation>
    <scope>NUCLEOTIDE SEQUENCE</scope>
</reference>
<comment type="caution">
    <text evidence="2">The sequence shown here is derived from an EMBL/GenBank/DDBJ whole genome shotgun (WGS) entry which is preliminary data.</text>
</comment>
<evidence type="ECO:0000313" key="2">
    <source>
        <dbReference type="EMBL" id="GFT52077.1"/>
    </source>
</evidence>
<sequence>MPSSRRLAVTNRGTRRSTRTSRCYATEKVGETVKSAAVCCCFIDKSLLSMFTVADIRLFAFLLFSFFFWGEIEGKLSHSRDLNRTEKVAVRSVVSFERFIERLI</sequence>
<keyword evidence="1" id="KW-1133">Transmembrane helix</keyword>
<keyword evidence="1" id="KW-0472">Membrane</keyword>
<dbReference type="AlphaFoldDB" id="A0A8X6P5S6"/>
<feature type="transmembrane region" description="Helical" evidence="1">
    <location>
        <begin position="51"/>
        <end position="70"/>
    </location>
</feature>
<evidence type="ECO:0000313" key="3">
    <source>
        <dbReference type="Proteomes" id="UP000887013"/>
    </source>
</evidence>